<dbReference type="InterPro" id="IPR000802">
    <property type="entry name" value="Arsenical_pump_ArsB"/>
</dbReference>
<evidence type="ECO:0000256" key="6">
    <source>
        <dbReference type="ARBA" id="ARBA00022989"/>
    </source>
</evidence>
<dbReference type="PANTHER" id="PTHR43568:SF1">
    <property type="entry name" value="P PROTEIN"/>
    <property type="match status" value="1"/>
</dbReference>
<keyword evidence="4" id="KW-1003">Cell membrane</keyword>
<dbReference type="GO" id="GO:0005886">
    <property type="term" value="C:plasma membrane"/>
    <property type="evidence" value="ECO:0007669"/>
    <property type="project" value="UniProtKB-SubCell"/>
</dbReference>
<comment type="similarity">
    <text evidence="2">Belongs to the CitM (TC 2.A.11) transporter family.</text>
</comment>
<evidence type="ECO:0000259" key="9">
    <source>
        <dbReference type="Pfam" id="PF03600"/>
    </source>
</evidence>
<feature type="transmembrane region" description="Helical" evidence="8">
    <location>
        <begin position="95"/>
        <end position="128"/>
    </location>
</feature>
<evidence type="ECO:0000256" key="5">
    <source>
        <dbReference type="ARBA" id="ARBA00022692"/>
    </source>
</evidence>
<evidence type="ECO:0000256" key="8">
    <source>
        <dbReference type="SAM" id="Phobius"/>
    </source>
</evidence>
<keyword evidence="3" id="KW-0813">Transport</keyword>
<dbReference type="Pfam" id="PF03600">
    <property type="entry name" value="CitMHS"/>
    <property type="match status" value="1"/>
</dbReference>
<feature type="transmembrane region" description="Helical" evidence="8">
    <location>
        <begin position="402"/>
        <end position="423"/>
    </location>
</feature>
<dbReference type="RefSeq" id="WP_115271035.1">
    <property type="nucleotide sequence ID" value="NZ_UGGU01000003.1"/>
</dbReference>
<evidence type="ECO:0000256" key="3">
    <source>
        <dbReference type="ARBA" id="ARBA00022448"/>
    </source>
</evidence>
<reference evidence="10 11" key="1">
    <citation type="submission" date="2018-06" db="EMBL/GenBank/DDBJ databases">
        <authorList>
            <consortium name="Pathogen Informatics"/>
            <person name="Doyle S."/>
        </authorList>
    </citation>
    <scope>NUCLEOTIDE SEQUENCE [LARGE SCALE GENOMIC DNA]</scope>
    <source>
        <strain evidence="10 11">NCTC10723</strain>
    </source>
</reference>
<evidence type="ECO:0000256" key="7">
    <source>
        <dbReference type="ARBA" id="ARBA00023136"/>
    </source>
</evidence>
<evidence type="ECO:0000313" key="11">
    <source>
        <dbReference type="Proteomes" id="UP000255328"/>
    </source>
</evidence>
<protein>
    <submittedName>
        <fullName evidence="10">Arsenic efflux pump protein</fullName>
    </submittedName>
</protein>
<evidence type="ECO:0000256" key="4">
    <source>
        <dbReference type="ARBA" id="ARBA00022475"/>
    </source>
</evidence>
<gene>
    <name evidence="10" type="primary">arsB_2</name>
    <name evidence="10" type="ORF">NCTC10723_01606</name>
</gene>
<comment type="subcellular location">
    <subcellularLocation>
        <location evidence="1">Cell membrane</location>
        <topology evidence="1">Multi-pass membrane protein</topology>
    </subcellularLocation>
</comment>
<name>A0A377GYP9_9FUSO</name>
<organism evidence="10 11">
    <name type="scientific">Fusobacterium necrogenes</name>
    <dbReference type="NCBI Taxonomy" id="858"/>
    <lineage>
        <taxon>Bacteria</taxon>
        <taxon>Fusobacteriati</taxon>
        <taxon>Fusobacteriota</taxon>
        <taxon>Fusobacteriia</taxon>
        <taxon>Fusobacteriales</taxon>
        <taxon>Fusobacteriaceae</taxon>
        <taxon>Fusobacterium</taxon>
    </lineage>
</organism>
<evidence type="ECO:0000313" key="10">
    <source>
        <dbReference type="EMBL" id="STO32127.1"/>
    </source>
</evidence>
<dbReference type="GO" id="GO:0015105">
    <property type="term" value="F:arsenite transmembrane transporter activity"/>
    <property type="evidence" value="ECO:0007669"/>
    <property type="project" value="InterPro"/>
</dbReference>
<evidence type="ECO:0000256" key="2">
    <source>
        <dbReference type="ARBA" id="ARBA00009843"/>
    </source>
</evidence>
<dbReference type="PRINTS" id="PR00758">
    <property type="entry name" value="ARSENICPUMP"/>
</dbReference>
<accession>A0A377GYP9</accession>
<feature type="transmembrane region" description="Helical" evidence="8">
    <location>
        <begin position="322"/>
        <end position="348"/>
    </location>
</feature>
<feature type="transmembrane region" description="Helical" evidence="8">
    <location>
        <begin position="6"/>
        <end position="21"/>
    </location>
</feature>
<dbReference type="Proteomes" id="UP000255328">
    <property type="component" value="Unassembled WGS sequence"/>
</dbReference>
<dbReference type="AlphaFoldDB" id="A0A377GYP9"/>
<feature type="transmembrane region" description="Helical" evidence="8">
    <location>
        <begin position="175"/>
        <end position="198"/>
    </location>
</feature>
<evidence type="ECO:0000256" key="1">
    <source>
        <dbReference type="ARBA" id="ARBA00004651"/>
    </source>
</evidence>
<keyword evidence="11" id="KW-1185">Reference proteome</keyword>
<dbReference type="CDD" id="cd01116">
    <property type="entry name" value="P_permease"/>
    <property type="match status" value="1"/>
</dbReference>
<sequence length="425" mass="46753">MELLKLILGVFIFIITFYFIITEKYPKSIVATIGGSLMIVLRIITEEEALETIGFNLEIIFLLIGMMLIVEIMSETGIFQWVAIKIAQLVRGNPIKILVFTSIITAIFSAVLDNVTTILLVVPITIFLAKRLEIDPKPFILLQIFASNIGGTATMIGDPPNLIIASLSGLEFNDFIVNLTPFIIINMAVLLISAALFFRNKLQVSNELKAGIMELSLDRTITNKKLLIQSIIVFSLVILGFLTNSITHIGLAIIAILGAAILIFLSKKKTEEVFAKVEWDTLFFFGGLFVLVDGVENLGIITKLSEYLIYFTEGNLKFTSSLILLLSTILSPIVGSIPHTLSFGKILLEIVPNFSEDTQVLWWALSLGACLGGNMTIVGAAANIVGASVAKKGGIDISFMEFFKWGIIVVIQSTVLSLIYLYLRY</sequence>
<feature type="transmembrane region" description="Helical" evidence="8">
    <location>
        <begin position="28"/>
        <end position="45"/>
    </location>
</feature>
<keyword evidence="7 8" id="KW-0472">Membrane</keyword>
<dbReference type="PANTHER" id="PTHR43568">
    <property type="entry name" value="P PROTEIN"/>
    <property type="match status" value="1"/>
</dbReference>
<feature type="transmembrane region" description="Helical" evidence="8">
    <location>
        <begin position="279"/>
        <end position="302"/>
    </location>
</feature>
<keyword evidence="5 8" id="KW-0812">Transmembrane</keyword>
<feature type="transmembrane region" description="Helical" evidence="8">
    <location>
        <begin position="360"/>
        <end position="382"/>
    </location>
</feature>
<feature type="transmembrane region" description="Helical" evidence="8">
    <location>
        <begin position="226"/>
        <end position="243"/>
    </location>
</feature>
<keyword evidence="6 8" id="KW-1133">Transmembrane helix</keyword>
<dbReference type="InterPro" id="IPR051475">
    <property type="entry name" value="Diverse_Ion_Transporter"/>
</dbReference>
<feature type="transmembrane region" description="Helical" evidence="8">
    <location>
        <begin position="57"/>
        <end position="83"/>
    </location>
</feature>
<dbReference type="OrthoDB" id="9765532at2"/>
<dbReference type="EMBL" id="UGGU01000003">
    <property type="protein sequence ID" value="STO32127.1"/>
    <property type="molecule type" value="Genomic_DNA"/>
</dbReference>
<proteinExistence type="inferred from homology"/>
<dbReference type="InterPro" id="IPR004680">
    <property type="entry name" value="Cit_transptr-like_dom"/>
</dbReference>
<feature type="domain" description="Citrate transporter-like" evidence="9">
    <location>
        <begin position="18"/>
        <end position="368"/>
    </location>
</feature>